<sequence>MTDRPTPPAGRLPRAALVLGLAGLIPFLWGAATALVPALDTFSQGALGPRFSGIYVLNFYGTIILAFMSGVLWGFATRARGWTIWPAYALSVLPALWAFFMVGGGPEGSVVALLWGYGGLLVLDALYWALRLAPRWWMMLRVPLTAIVAACLSAALL</sequence>
<evidence type="ECO:0000313" key="2">
    <source>
        <dbReference type="EMBL" id="TCP60028.1"/>
    </source>
</evidence>
<feature type="transmembrane region" description="Helical" evidence="1">
    <location>
        <begin position="15"/>
        <end position="39"/>
    </location>
</feature>
<evidence type="ECO:0000256" key="1">
    <source>
        <dbReference type="SAM" id="Phobius"/>
    </source>
</evidence>
<feature type="transmembrane region" description="Helical" evidence="1">
    <location>
        <begin position="110"/>
        <end position="130"/>
    </location>
</feature>
<dbReference type="PANTHER" id="PTHR15887:SF1">
    <property type="entry name" value="TRANSMEMBRANE PROTEIN 69"/>
    <property type="match status" value="1"/>
</dbReference>
<keyword evidence="1" id="KW-1133">Transmembrane helix</keyword>
<name>A0A4R2RCP9_9RHOB</name>
<keyword evidence="1" id="KW-0472">Membrane</keyword>
<keyword evidence="3" id="KW-1185">Reference proteome</keyword>
<dbReference type="Pfam" id="PF11911">
    <property type="entry name" value="DUF3429"/>
    <property type="match status" value="1"/>
</dbReference>
<reference evidence="2 3" key="1">
    <citation type="submission" date="2019-03" db="EMBL/GenBank/DDBJ databases">
        <title>Genomic Encyclopedia of Type Strains, Phase IV (KMG-IV): sequencing the most valuable type-strain genomes for metagenomic binning, comparative biology and taxonomic classification.</title>
        <authorList>
            <person name="Goeker M."/>
        </authorList>
    </citation>
    <scope>NUCLEOTIDE SEQUENCE [LARGE SCALE GENOMIC DNA]</scope>
    <source>
        <strain evidence="2 3">DSM 24766</strain>
    </source>
</reference>
<feature type="transmembrane region" description="Helical" evidence="1">
    <location>
        <begin position="136"/>
        <end position="156"/>
    </location>
</feature>
<dbReference type="RefSeq" id="WP_132952134.1">
    <property type="nucleotide sequence ID" value="NZ_SLXU01000013.1"/>
</dbReference>
<evidence type="ECO:0000313" key="3">
    <source>
        <dbReference type="Proteomes" id="UP000295050"/>
    </source>
</evidence>
<dbReference type="EMBL" id="SLXU01000013">
    <property type="protein sequence ID" value="TCP60028.1"/>
    <property type="molecule type" value="Genomic_DNA"/>
</dbReference>
<dbReference type="OrthoDB" id="5297436at2"/>
<comment type="caution">
    <text evidence="2">The sequence shown here is derived from an EMBL/GenBank/DDBJ whole genome shotgun (WGS) entry which is preliminary data.</text>
</comment>
<feature type="transmembrane region" description="Helical" evidence="1">
    <location>
        <begin position="51"/>
        <end position="76"/>
    </location>
</feature>
<gene>
    <name evidence="2" type="ORF">EV663_11324</name>
</gene>
<dbReference type="AlphaFoldDB" id="A0A4R2RCP9"/>
<proteinExistence type="predicted"/>
<keyword evidence="1" id="KW-0812">Transmembrane</keyword>
<dbReference type="InterPro" id="IPR021836">
    <property type="entry name" value="DUF3429"/>
</dbReference>
<organism evidence="2 3">
    <name type="scientific">Rhodovulum bhavnagarense</name>
    <dbReference type="NCBI Taxonomy" id="992286"/>
    <lineage>
        <taxon>Bacteria</taxon>
        <taxon>Pseudomonadati</taxon>
        <taxon>Pseudomonadota</taxon>
        <taxon>Alphaproteobacteria</taxon>
        <taxon>Rhodobacterales</taxon>
        <taxon>Paracoccaceae</taxon>
        <taxon>Rhodovulum</taxon>
    </lineage>
</organism>
<dbReference type="PANTHER" id="PTHR15887">
    <property type="entry name" value="TRANSMEMBRANE PROTEIN 69"/>
    <property type="match status" value="1"/>
</dbReference>
<accession>A0A4R2RCP9</accession>
<dbReference type="Proteomes" id="UP000295050">
    <property type="component" value="Unassembled WGS sequence"/>
</dbReference>
<protein>
    <submittedName>
        <fullName evidence="2">Uncharacterized protein DUF3429</fullName>
    </submittedName>
</protein>
<feature type="transmembrane region" description="Helical" evidence="1">
    <location>
        <begin position="82"/>
        <end position="103"/>
    </location>
</feature>